<dbReference type="eggNOG" id="COG2385">
    <property type="taxonomic scope" value="Bacteria"/>
</dbReference>
<reference evidence="3 4" key="1">
    <citation type="submission" date="2012-02" db="EMBL/GenBank/DDBJ databases">
        <title>Complete genome sequence of Phycisphaera mikurensis NBRC 102666.</title>
        <authorList>
            <person name="Ankai A."/>
            <person name="Hosoyama A."/>
            <person name="Terui Y."/>
            <person name="Sekine M."/>
            <person name="Fukai R."/>
            <person name="Kato Y."/>
            <person name="Nakamura S."/>
            <person name="Yamada-Narita S."/>
            <person name="Kawakoshi A."/>
            <person name="Fukunaga Y."/>
            <person name="Yamazaki S."/>
            <person name="Fujita N."/>
        </authorList>
    </citation>
    <scope>NUCLEOTIDE SEQUENCE [LARGE SCALE GENOMIC DNA]</scope>
    <source>
        <strain evidence="4">NBRC 102666 / KCTC 22515 / FYK2301M01</strain>
    </source>
</reference>
<gene>
    <name evidence="3" type="ordered locus">PSMK_12890</name>
</gene>
<feature type="chain" id="PRO_5003629162" description="Sporulation stage II protein D amidase enhancer LytB N-terminal domain-containing protein" evidence="1">
    <location>
        <begin position="26"/>
        <end position="489"/>
    </location>
</feature>
<evidence type="ECO:0000313" key="3">
    <source>
        <dbReference type="EMBL" id="BAM03448.1"/>
    </source>
</evidence>
<sequence length="489" mass="50811">MFSRSASPTPLILGLVCLASASAAAVEAVESVTIRDDNGNGSFFSVDFENNYLPNVVLRENGAASFEALKAQAVAARTFAYYKLETGSSFIRNSQADQVYSLGGARSNPGGRWDAAVAETEGEFLSFDGITTASFYVAGAIPSSPTGFASPSDPDPTNTQRFVTYPRADNLAGPNNRGSSLGFRGTVSNPNYPNRGAMSQNGADVLSDEGVHYADILKTFYGGDIQLGVASQTRGQTPFGEKKLATFERNDETFVRPLTFAGQARNLGGGTSVARTAARATTPGGISQELVIDYDPVADAADGGVDGFFVRHLSGASLSQRLTALTSGTVINPAADPVGNVILPTTGTIGFSLLAEPDPAALPGAAAGLEVALAIDDFGDDSILGSTTEQSFFQPVVADGTWRRYEWSLEDAAFASAFGAAGDGVLGSRFTLDSILLRGFGDATVYLDDVFFDATGVVIPEPTALVALLLAGAAAGSRRRRRGLISPAG</sequence>
<keyword evidence="1" id="KW-0732">Signal</keyword>
<dbReference type="AlphaFoldDB" id="I0IDW0"/>
<evidence type="ECO:0000313" key="4">
    <source>
        <dbReference type="Proteomes" id="UP000007881"/>
    </source>
</evidence>
<dbReference type="OrthoDB" id="240606at2"/>
<proteinExistence type="predicted"/>
<accession>I0IDW0</accession>
<keyword evidence="4" id="KW-1185">Reference proteome</keyword>
<dbReference type="RefSeq" id="WP_014436667.1">
    <property type="nucleotide sequence ID" value="NC_017080.1"/>
</dbReference>
<dbReference type="InterPro" id="IPR013424">
    <property type="entry name" value="Ice-binding_C"/>
</dbReference>
<evidence type="ECO:0000259" key="2">
    <source>
        <dbReference type="Pfam" id="PF08486"/>
    </source>
</evidence>
<organism evidence="3 4">
    <name type="scientific">Phycisphaera mikurensis (strain NBRC 102666 / KCTC 22515 / FYK2301M01)</name>
    <dbReference type="NCBI Taxonomy" id="1142394"/>
    <lineage>
        <taxon>Bacteria</taxon>
        <taxon>Pseudomonadati</taxon>
        <taxon>Planctomycetota</taxon>
        <taxon>Phycisphaerae</taxon>
        <taxon>Phycisphaerales</taxon>
        <taxon>Phycisphaeraceae</taxon>
        <taxon>Phycisphaera</taxon>
    </lineage>
</organism>
<protein>
    <recommendedName>
        <fullName evidence="2">Sporulation stage II protein D amidase enhancer LytB N-terminal domain-containing protein</fullName>
    </recommendedName>
</protein>
<feature type="signal peptide" evidence="1">
    <location>
        <begin position="1"/>
        <end position="25"/>
    </location>
</feature>
<dbReference type="Pfam" id="PF08486">
    <property type="entry name" value="SpoIID"/>
    <property type="match status" value="1"/>
</dbReference>
<name>I0IDW0_PHYMF</name>
<evidence type="ECO:0000256" key="1">
    <source>
        <dbReference type="SAM" id="SignalP"/>
    </source>
</evidence>
<dbReference type="PATRIC" id="fig|1142394.8.peg.1326"/>
<dbReference type="Proteomes" id="UP000007881">
    <property type="component" value="Chromosome"/>
</dbReference>
<dbReference type="EMBL" id="AP012338">
    <property type="protein sequence ID" value="BAM03448.1"/>
    <property type="molecule type" value="Genomic_DNA"/>
</dbReference>
<feature type="domain" description="Sporulation stage II protein D amidase enhancer LytB N-terminal" evidence="2">
    <location>
        <begin position="50"/>
        <end position="126"/>
    </location>
</feature>
<dbReference type="HOGENOM" id="CLU_557637_0_0_0"/>
<dbReference type="NCBIfam" id="TIGR02595">
    <property type="entry name" value="PEP_CTERM"/>
    <property type="match status" value="1"/>
</dbReference>
<dbReference type="InterPro" id="IPR013693">
    <property type="entry name" value="SpoIID/LytB_N"/>
</dbReference>
<dbReference type="KEGG" id="phm:PSMK_12890"/>